<dbReference type="Pfam" id="PF07963">
    <property type="entry name" value="N_methyl"/>
    <property type="match status" value="1"/>
</dbReference>
<dbReference type="RefSeq" id="WP_057638348.1">
    <property type="nucleotide sequence ID" value="NZ_LDJM01000026.1"/>
</dbReference>
<dbReference type="STRING" id="336566.ABB30_10980"/>
<dbReference type="NCBIfam" id="TIGR02532">
    <property type="entry name" value="IV_pilin_GFxxxE"/>
    <property type="match status" value="1"/>
</dbReference>
<dbReference type="AlphaFoldDB" id="A0A0R0D1G7"/>
<gene>
    <name evidence="1" type="ORF">ABB30_10980</name>
</gene>
<comment type="caution">
    <text evidence="1">The sequence shown here is derived from an EMBL/GenBank/DDBJ whole genome shotgun (WGS) entry which is preliminary data.</text>
</comment>
<dbReference type="InterPro" id="IPR012902">
    <property type="entry name" value="N_methyl_site"/>
</dbReference>
<dbReference type="EMBL" id="LDJM01000026">
    <property type="protein sequence ID" value="KRG76013.1"/>
    <property type="molecule type" value="Genomic_DNA"/>
</dbReference>
<evidence type="ECO:0000313" key="1">
    <source>
        <dbReference type="EMBL" id="KRG76013.1"/>
    </source>
</evidence>
<organism evidence="1 2">
    <name type="scientific">Stenotrophomonas ginsengisoli</name>
    <dbReference type="NCBI Taxonomy" id="336566"/>
    <lineage>
        <taxon>Bacteria</taxon>
        <taxon>Pseudomonadati</taxon>
        <taxon>Pseudomonadota</taxon>
        <taxon>Gammaproteobacteria</taxon>
        <taxon>Lysobacterales</taxon>
        <taxon>Lysobacteraceae</taxon>
        <taxon>Stenotrophomonas</taxon>
    </lineage>
</organism>
<dbReference type="OrthoDB" id="5801210at2"/>
<protein>
    <recommendedName>
        <fullName evidence="3">General secretion pathway protein GspJ</fullName>
    </recommendedName>
</protein>
<evidence type="ECO:0008006" key="3">
    <source>
        <dbReference type="Google" id="ProtNLM"/>
    </source>
</evidence>
<keyword evidence="2" id="KW-1185">Reference proteome</keyword>
<reference evidence="1 2" key="1">
    <citation type="submission" date="2015-05" db="EMBL/GenBank/DDBJ databases">
        <title>Genome sequencing and analysis of members of genus Stenotrophomonas.</title>
        <authorList>
            <person name="Patil P.P."/>
            <person name="Midha S."/>
            <person name="Patil P.B."/>
        </authorList>
    </citation>
    <scope>NUCLEOTIDE SEQUENCE [LARGE SCALE GENOMIC DNA]</scope>
    <source>
        <strain evidence="1 2">DSM 24757</strain>
    </source>
</reference>
<evidence type="ECO:0000313" key="2">
    <source>
        <dbReference type="Proteomes" id="UP000050956"/>
    </source>
</evidence>
<dbReference type="PROSITE" id="PS00409">
    <property type="entry name" value="PROKAR_NTER_METHYL"/>
    <property type="match status" value="1"/>
</dbReference>
<dbReference type="Proteomes" id="UP000050956">
    <property type="component" value="Unassembled WGS sequence"/>
</dbReference>
<proteinExistence type="predicted"/>
<accession>A0A0R0D1G7</accession>
<dbReference type="PATRIC" id="fig|336566.3.peg.1618"/>
<name>A0A0R0D1G7_9GAMM</name>
<sequence length="215" mass="23547">MSNRRQRGFTLLEVLVATALLALGLSLAFASVRSAQAVSARGEARAAANEQMRAVLDVLRARLQAALPLGFEHNNEGQPPVRFDGTPQRLRFVADVPGYFGRGGPYLHELDVVDDPDGEGMQLRLRLALVSAGEVVEEAPPRPAEVIAGQLRSVSLRYRGWDALNGRLGEWQEQWDWAEQQRPPQFVSILVQPLQGAAWPEMIVAIPQQRPGAGA</sequence>